<dbReference type="Pfam" id="PF01126">
    <property type="entry name" value="Heme_oxygenase"/>
    <property type="match status" value="1"/>
</dbReference>
<evidence type="ECO:0000313" key="9">
    <source>
        <dbReference type="Proteomes" id="UP000261480"/>
    </source>
</evidence>
<dbReference type="PRINTS" id="PR00088">
    <property type="entry name" value="HAEMOXYGNASE"/>
</dbReference>
<feature type="transmembrane region" description="Helical" evidence="7">
    <location>
        <begin position="297"/>
        <end position="315"/>
    </location>
</feature>
<evidence type="ECO:0000256" key="6">
    <source>
        <dbReference type="ARBA" id="ARBA00023004"/>
    </source>
</evidence>
<name>A0A3B3YF96_9TELE</name>
<reference evidence="8" key="2">
    <citation type="submission" date="2025-09" db="UniProtKB">
        <authorList>
            <consortium name="Ensembl"/>
        </authorList>
    </citation>
    <scope>IDENTIFICATION</scope>
</reference>
<dbReference type="STRING" id="48701.ENSPMEP00000025730"/>
<keyword evidence="7" id="KW-0812">Transmembrane</keyword>
<comment type="similarity">
    <text evidence="1">Belongs to the heme oxygenase family.</text>
</comment>
<keyword evidence="6" id="KW-0408">Iron</keyword>
<evidence type="ECO:0000256" key="2">
    <source>
        <dbReference type="ARBA" id="ARBA00012360"/>
    </source>
</evidence>
<keyword evidence="7" id="KW-0472">Membrane</keyword>
<evidence type="ECO:0000256" key="4">
    <source>
        <dbReference type="ARBA" id="ARBA00022723"/>
    </source>
</evidence>
<dbReference type="SUPFAM" id="SSF48613">
    <property type="entry name" value="Heme oxygenase-like"/>
    <property type="match status" value="1"/>
</dbReference>
<sequence length="318" mass="35485">LTSRSLVTPGGQMDRFPNIYIFIYTYILLIIFITSRSVGISADLSEMLLAGTKESHTKTEISQLGRDFYKGIVKKDVLKKGIEALYFIYSAMEDELERNKDHPYIAPIYFPTELYRREALAQDLQYFYGVDWESLISPSPATTLWVKRIHEVGKKDPGMLVAHCYVRYIGDLSGGHLLNNVAKKVLRLPATGDGLRFYQFEGITSHKGFKQLYRSKLNEVDVEMETKLSIVDEAIRAYDYSLLVIAELEEIGKTSKEEATGFGHSHAGAMGGEGKCPFSSGNTGKSATYLSHIPNQLAVAALVAILAGFTAWYSLRAP</sequence>
<dbReference type="GO" id="GO:0042167">
    <property type="term" value="P:heme catabolic process"/>
    <property type="evidence" value="ECO:0007669"/>
    <property type="project" value="TreeGrafter"/>
</dbReference>
<keyword evidence="5" id="KW-0560">Oxidoreductase</keyword>
<dbReference type="CDD" id="cd19165">
    <property type="entry name" value="HemeO"/>
    <property type="match status" value="1"/>
</dbReference>
<dbReference type="InterPro" id="IPR016084">
    <property type="entry name" value="Haem_Oase-like_multi-hlx"/>
</dbReference>
<dbReference type="EC" id="1.14.14.18" evidence="2"/>
<dbReference type="AlphaFoldDB" id="A0A3B3YF96"/>
<dbReference type="GO" id="GO:0046872">
    <property type="term" value="F:metal ion binding"/>
    <property type="evidence" value="ECO:0007669"/>
    <property type="project" value="UniProtKB-KW"/>
</dbReference>
<dbReference type="GO" id="GO:0020037">
    <property type="term" value="F:heme binding"/>
    <property type="evidence" value="ECO:0007669"/>
    <property type="project" value="TreeGrafter"/>
</dbReference>
<keyword evidence="3" id="KW-0349">Heme</keyword>
<organism evidence="8 9">
    <name type="scientific">Poecilia mexicana</name>
    <dbReference type="NCBI Taxonomy" id="48701"/>
    <lineage>
        <taxon>Eukaryota</taxon>
        <taxon>Metazoa</taxon>
        <taxon>Chordata</taxon>
        <taxon>Craniata</taxon>
        <taxon>Vertebrata</taxon>
        <taxon>Euteleostomi</taxon>
        <taxon>Actinopterygii</taxon>
        <taxon>Neopterygii</taxon>
        <taxon>Teleostei</taxon>
        <taxon>Neoteleostei</taxon>
        <taxon>Acanthomorphata</taxon>
        <taxon>Ovalentaria</taxon>
        <taxon>Atherinomorphae</taxon>
        <taxon>Cyprinodontiformes</taxon>
        <taxon>Poeciliidae</taxon>
        <taxon>Poeciliinae</taxon>
        <taxon>Poecilia</taxon>
    </lineage>
</organism>
<dbReference type="Proteomes" id="UP000261480">
    <property type="component" value="Unplaced"/>
</dbReference>
<dbReference type="PANTHER" id="PTHR10720:SF3">
    <property type="entry name" value="HEME OXYGENASE"/>
    <property type="match status" value="1"/>
</dbReference>
<dbReference type="Gene3D" id="1.20.910.10">
    <property type="entry name" value="Heme oxygenase-like"/>
    <property type="match status" value="1"/>
</dbReference>
<keyword evidence="7" id="KW-1133">Transmembrane helix</keyword>
<evidence type="ECO:0000313" key="8">
    <source>
        <dbReference type="Ensembl" id="ENSPMEP00000025730.1"/>
    </source>
</evidence>
<proteinExistence type="inferred from homology"/>
<accession>A0A3B3YF96</accession>
<keyword evidence="4" id="KW-0479">Metal-binding</keyword>
<dbReference type="Ensembl" id="ENSPMET00000004360.1">
    <property type="protein sequence ID" value="ENSPMEP00000025730.1"/>
    <property type="gene ID" value="ENSPMEG00000008927.1"/>
</dbReference>
<dbReference type="InterPro" id="IPR018207">
    <property type="entry name" value="Haem_oxygenase_CS"/>
</dbReference>
<dbReference type="GO" id="GO:0004392">
    <property type="term" value="F:heme oxygenase (decyclizing) activity"/>
    <property type="evidence" value="ECO:0007669"/>
    <property type="project" value="UniProtKB-EC"/>
</dbReference>
<dbReference type="InterPro" id="IPR002051">
    <property type="entry name" value="Haem_Oase"/>
</dbReference>
<dbReference type="GO" id="GO:0006979">
    <property type="term" value="P:response to oxidative stress"/>
    <property type="evidence" value="ECO:0007669"/>
    <property type="project" value="TreeGrafter"/>
</dbReference>
<dbReference type="PROSITE" id="PS00593">
    <property type="entry name" value="HEME_OXYGENASE"/>
    <property type="match status" value="1"/>
</dbReference>
<dbReference type="FunFam" id="1.20.910.10:FF:000001">
    <property type="entry name" value="Heme oxygenase 1"/>
    <property type="match status" value="1"/>
</dbReference>
<protein>
    <recommendedName>
        <fullName evidence="2">heme oxygenase (biliverdin-producing)</fullName>
        <ecNumber evidence="2">1.14.14.18</ecNumber>
    </recommendedName>
</protein>
<feature type="transmembrane region" description="Helical" evidence="7">
    <location>
        <begin position="20"/>
        <end position="39"/>
    </location>
</feature>
<evidence type="ECO:0000256" key="3">
    <source>
        <dbReference type="ARBA" id="ARBA00022617"/>
    </source>
</evidence>
<dbReference type="PANTHER" id="PTHR10720">
    <property type="entry name" value="HEME OXYGENASE"/>
    <property type="match status" value="1"/>
</dbReference>
<keyword evidence="9" id="KW-1185">Reference proteome</keyword>
<evidence type="ECO:0000256" key="7">
    <source>
        <dbReference type="SAM" id="Phobius"/>
    </source>
</evidence>
<dbReference type="GO" id="GO:0006788">
    <property type="term" value="P:heme oxidation"/>
    <property type="evidence" value="ECO:0007669"/>
    <property type="project" value="InterPro"/>
</dbReference>
<reference evidence="8" key="1">
    <citation type="submission" date="2025-08" db="UniProtKB">
        <authorList>
            <consortium name="Ensembl"/>
        </authorList>
    </citation>
    <scope>IDENTIFICATION</scope>
</reference>
<evidence type="ECO:0000256" key="5">
    <source>
        <dbReference type="ARBA" id="ARBA00023002"/>
    </source>
</evidence>
<evidence type="ECO:0000256" key="1">
    <source>
        <dbReference type="ARBA" id="ARBA00006134"/>
    </source>
</evidence>
<dbReference type="InterPro" id="IPR016053">
    <property type="entry name" value="Haem_Oase-like"/>
</dbReference>